<proteinExistence type="predicted"/>
<organism evidence="3 4">
    <name type="scientific">Eiseniibacteriota bacterium</name>
    <dbReference type="NCBI Taxonomy" id="2212470"/>
    <lineage>
        <taxon>Bacteria</taxon>
        <taxon>Candidatus Eiseniibacteriota</taxon>
    </lineage>
</organism>
<dbReference type="InterPro" id="IPR036677">
    <property type="entry name" value="EutN_CcmL_sf"/>
</dbReference>
<accession>A0A538SQA9</accession>
<dbReference type="PANTHER" id="PTHR36539:SF1">
    <property type="entry name" value="BACTERIAL MICROCOMPARTMENT SHELL VERTEX PROTEIN EUTN"/>
    <property type="match status" value="1"/>
</dbReference>
<comment type="caution">
    <text evidence="3">The sequence shown here is derived from an EMBL/GenBank/DDBJ whole genome shotgun (WGS) entry which is preliminary data.</text>
</comment>
<sequence length="108" mass="11022">MILAQVLGTVVSTRKDPGLVSLKLLLTREVDGAFKPVGGFVVAADAVGAGEGELVLLAQGSSARMTEVSREKPVDAVICGIVDAVEVGGQDVYLKRRGAAAHGARHAG</sequence>
<gene>
    <name evidence="3" type="ORF">E6K73_01240</name>
</gene>
<dbReference type="Pfam" id="PF03319">
    <property type="entry name" value="EutN_CcmL"/>
    <property type="match status" value="1"/>
</dbReference>
<evidence type="ECO:0000313" key="4">
    <source>
        <dbReference type="Proteomes" id="UP000320184"/>
    </source>
</evidence>
<name>A0A538SQA9_UNCEI</name>
<dbReference type="CDD" id="cd01614">
    <property type="entry name" value="EutN_CcmL"/>
    <property type="match status" value="1"/>
</dbReference>
<evidence type="ECO:0000256" key="1">
    <source>
        <dbReference type="ARBA" id="ARBA00024322"/>
    </source>
</evidence>
<dbReference type="AlphaFoldDB" id="A0A538SQA9"/>
<reference evidence="3 4" key="1">
    <citation type="journal article" date="2019" name="Nat. Microbiol.">
        <title>Mediterranean grassland soil C-N compound turnover is dependent on rainfall and depth, and is mediated by genomically divergent microorganisms.</title>
        <authorList>
            <person name="Diamond S."/>
            <person name="Andeer P.F."/>
            <person name="Li Z."/>
            <person name="Crits-Christoph A."/>
            <person name="Burstein D."/>
            <person name="Anantharaman K."/>
            <person name="Lane K.R."/>
            <person name="Thomas B.C."/>
            <person name="Pan C."/>
            <person name="Northen T.R."/>
            <person name="Banfield J.F."/>
        </authorList>
    </citation>
    <scope>NUCLEOTIDE SEQUENCE [LARGE SCALE GENOMIC DNA]</scope>
    <source>
        <strain evidence="3">WS_3</strain>
    </source>
</reference>
<dbReference type="Proteomes" id="UP000320184">
    <property type="component" value="Unassembled WGS sequence"/>
</dbReference>
<evidence type="ECO:0000256" key="2">
    <source>
        <dbReference type="ARBA" id="ARBA00024446"/>
    </source>
</evidence>
<dbReference type="PANTHER" id="PTHR36539">
    <property type="entry name" value="ETHANOLAMINE UTILIZATION PROTEIN EUTN"/>
    <property type="match status" value="1"/>
</dbReference>
<evidence type="ECO:0000313" key="3">
    <source>
        <dbReference type="EMBL" id="TMQ53555.1"/>
    </source>
</evidence>
<dbReference type="EMBL" id="VBOT01000015">
    <property type="protein sequence ID" value="TMQ53555.1"/>
    <property type="molecule type" value="Genomic_DNA"/>
</dbReference>
<dbReference type="SUPFAM" id="SSF159133">
    <property type="entry name" value="EutN/CcmL-like"/>
    <property type="match status" value="1"/>
</dbReference>
<dbReference type="GO" id="GO:0031469">
    <property type="term" value="C:bacterial microcompartment"/>
    <property type="evidence" value="ECO:0007669"/>
    <property type="project" value="UniProtKB-SubCell"/>
</dbReference>
<keyword evidence="2" id="KW-1283">Bacterial microcompartment</keyword>
<dbReference type="PROSITE" id="PS51932">
    <property type="entry name" value="BMV"/>
    <property type="match status" value="1"/>
</dbReference>
<comment type="subcellular location">
    <subcellularLocation>
        <location evidence="1">Bacterial microcompartment</location>
    </subcellularLocation>
</comment>
<protein>
    <submittedName>
        <fullName evidence="3">Ethanolamine utilization protein EutN</fullName>
    </submittedName>
</protein>
<dbReference type="InterPro" id="IPR004992">
    <property type="entry name" value="EutN_CcmL"/>
</dbReference>
<dbReference type="Gene3D" id="2.40.50.220">
    <property type="entry name" value="EutN/Ccml"/>
    <property type="match status" value="1"/>
</dbReference>